<protein>
    <submittedName>
        <fullName evidence="8">RNA polymerase subunit sigma-70</fullName>
    </submittedName>
</protein>
<dbReference type="Gene3D" id="1.10.10.10">
    <property type="entry name" value="Winged helix-like DNA-binding domain superfamily/Winged helix DNA-binding domain"/>
    <property type="match status" value="1"/>
</dbReference>
<dbReference type="InterPro" id="IPR014284">
    <property type="entry name" value="RNA_pol_sigma-70_dom"/>
</dbReference>
<dbReference type="OrthoDB" id="7447094at2"/>
<dbReference type="InterPro" id="IPR013249">
    <property type="entry name" value="RNA_pol_sigma70_r4_t2"/>
</dbReference>
<evidence type="ECO:0000256" key="4">
    <source>
        <dbReference type="ARBA" id="ARBA00023163"/>
    </source>
</evidence>
<feature type="region of interest" description="Disordered" evidence="5">
    <location>
        <begin position="75"/>
        <end position="103"/>
    </location>
</feature>
<evidence type="ECO:0000256" key="1">
    <source>
        <dbReference type="ARBA" id="ARBA00010641"/>
    </source>
</evidence>
<dbReference type="InterPro" id="IPR039425">
    <property type="entry name" value="RNA_pol_sigma-70-like"/>
</dbReference>
<dbReference type="EMBL" id="NWMW01000001">
    <property type="protein sequence ID" value="PCD03407.1"/>
    <property type="molecule type" value="Genomic_DNA"/>
</dbReference>
<dbReference type="AlphaFoldDB" id="A0A2A4B5R8"/>
<keyword evidence="3" id="KW-0731">Sigma factor</keyword>
<evidence type="ECO:0000259" key="7">
    <source>
        <dbReference type="Pfam" id="PF08281"/>
    </source>
</evidence>
<evidence type="ECO:0000259" key="6">
    <source>
        <dbReference type="Pfam" id="PF04542"/>
    </source>
</evidence>
<evidence type="ECO:0000313" key="8">
    <source>
        <dbReference type="EMBL" id="PCD03407.1"/>
    </source>
</evidence>
<dbReference type="InterPro" id="IPR036388">
    <property type="entry name" value="WH-like_DNA-bd_sf"/>
</dbReference>
<dbReference type="SUPFAM" id="SSF88659">
    <property type="entry name" value="Sigma3 and sigma4 domains of RNA polymerase sigma factors"/>
    <property type="match status" value="1"/>
</dbReference>
<feature type="domain" description="RNA polymerase sigma factor 70 region 4 type 2" evidence="7">
    <location>
        <begin position="110"/>
        <end position="152"/>
    </location>
</feature>
<dbReference type="Pfam" id="PF04542">
    <property type="entry name" value="Sigma70_r2"/>
    <property type="match status" value="1"/>
</dbReference>
<gene>
    <name evidence="8" type="ORF">COC42_03160</name>
</gene>
<dbReference type="Proteomes" id="UP000218366">
    <property type="component" value="Unassembled WGS sequence"/>
</dbReference>
<evidence type="ECO:0000313" key="9">
    <source>
        <dbReference type="Proteomes" id="UP000218366"/>
    </source>
</evidence>
<dbReference type="GO" id="GO:0003677">
    <property type="term" value="F:DNA binding"/>
    <property type="evidence" value="ECO:0007669"/>
    <property type="project" value="InterPro"/>
</dbReference>
<feature type="domain" description="RNA polymerase sigma-70 region 2" evidence="6">
    <location>
        <begin position="11"/>
        <end position="72"/>
    </location>
</feature>
<comment type="similarity">
    <text evidence="1">Belongs to the sigma-70 factor family. ECF subfamily.</text>
</comment>
<dbReference type="SUPFAM" id="SSF88946">
    <property type="entry name" value="Sigma2 domain of RNA polymerase sigma factors"/>
    <property type="match status" value="1"/>
</dbReference>
<dbReference type="PANTHER" id="PTHR43133">
    <property type="entry name" value="RNA POLYMERASE ECF-TYPE SIGMA FACTO"/>
    <property type="match status" value="1"/>
</dbReference>
<dbReference type="Gene3D" id="1.10.1740.10">
    <property type="match status" value="1"/>
</dbReference>
<comment type="caution">
    <text evidence="8">The sequence shown here is derived from an EMBL/GenBank/DDBJ whole genome shotgun (WGS) entry which is preliminary data.</text>
</comment>
<sequence length="166" mass="18871">MPPTGLEAVFLDHRDKLLRFLRARGAGEAAEDLVQDLWIKLGTRADGPIANPVAYLYRAADLLMIDRYRSRRQAERRDQLWEEDRHPLDGRAPSPEREVSARQETARAAAVLAAMGERKSAIFRRVRLDGVPQRRVAEEFGVSLSTVESDLRDVARALLKLKDEIR</sequence>
<proteinExistence type="inferred from homology"/>
<dbReference type="GO" id="GO:0016987">
    <property type="term" value="F:sigma factor activity"/>
    <property type="evidence" value="ECO:0007669"/>
    <property type="project" value="UniProtKB-KW"/>
</dbReference>
<dbReference type="Pfam" id="PF08281">
    <property type="entry name" value="Sigma70_r4_2"/>
    <property type="match status" value="1"/>
</dbReference>
<dbReference type="PANTHER" id="PTHR43133:SF63">
    <property type="entry name" value="RNA POLYMERASE SIGMA FACTOR FECI-RELATED"/>
    <property type="match status" value="1"/>
</dbReference>
<name>A0A2A4B5R8_9SPHN</name>
<evidence type="ECO:0000256" key="3">
    <source>
        <dbReference type="ARBA" id="ARBA00023082"/>
    </source>
</evidence>
<dbReference type="InterPro" id="IPR007627">
    <property type="entry name" value="RNA_pol_sigma70_r2"/>
</dbReference>
<evidence type="ECO:0000256" key="2">
    <source>
        <dbReference type="ARBA" id="ARBA00023015"/>
    </source>
</evidence>
<dbReference type="GO" id="GO:0006352">
    <property type="term" value="P:DNA-templated transcription initiation"/>
    <property type="evidence" value="ECO:0007669"/>
    <property type="project" value="InterPro"/>
</dbReference>
<dbReference type="InterPro" id="IPR013324">
    <property type="entry name" value="RNA_pol_sigma_r3/r4-like"/>
</dbReference>
<reference evidence="8 9" key="1">
    <citation type="submission" date="2017-09" db="EMBL/GenBank/DDBJ databases">
        <title>Sphingomonas spermidinifaciens 9NM-10, whole genome shotgun sequence.</title>
        <authorList>
            <person name="Feng G."/>
            <person name="Zhu H."/>
        </authorList>
    </citation>
    <scope>NUCLEOTIDE SEQUENCE [LARGE SCALE GENOMIC DNA]</scope>
    <source>
        <strain evidence="8 9">9NM-10</strain>
    </source>
</reference>
<keyword evidence="4" id="KW-0804">Transcription</keyword>
<keyword evidence="2" id="KW-0805">Transcription regulation</keyword>
<organism evidence="8 9">
    <name type="scientific">Sphingomonas spermidinifaciens</name>
    <dbReference type="NCBI Taxonomy" id="1141889"/>
    <lineage>
        <taxon>Bacteria</taxon>
        <taxon>Pseudomonadati</taxon>
        <taxon>Pseudomonadota</taxon>
        <taxon>Alphaproteobacteria</taxon>
        <taxon>Sphingomonadales</taxon>
        <taxon>Sphingomonadaceae</taxon>
        <taxon>Sphingomonas</taxon>
    </lineage>
</organism>
<keyword evidence="9" id="KW-1185">Reference proteome</keyword>
<accession>A0A2A4B5R8</accession>
<dbReference type="RefSeq" id="WP_096341807.1">
    <property type="nucleotide sequence ID" value="NZ_NWMW01000001.1"/>
</dbReference>
<dbReference type="InterPro" id="IPR013325">
    <property type="entry name" value="RNA_pol_sigma_r2"/>
</dbReference>
<evidence type="ECO:0000256" key="5">
    <source>
        <dbReference type="SAM" id="MobiDB-lite"/>
    </source>
</evidence>
<dbReference type="NCBIfam" id="TIGR02937">
    <property type="entry name" value="sigma70-ECF"/>
    <property type="match status" value="1"/>
</dbReference>